<accession>A0ABX0IEF2</accession>
<evidence type="ECO:0000259" key="2">
    <source>
        <dbReference type="PROSITE" id="PS50825"/>
    </source>
</evidence>
<dbReference type="Gene3D" id="2.60.40.10">
    <property type="entry name" value="Immunoglobulins"/>
    <property type="match status" value="1"/>
</dbReference>
<keyword evidence="1" id="KW-0677">Repeat</keyword>
<feature type="non-terminal residue" evidence="3">
    <location>
        <position position="1"/>
    </location>
</feature>
<reference evidence="3 4" key="1">
    <citation type="submission" date="2020-02" db="EMBL/GenBank/DDBJ databases">
        <authorList>
            <person name="Chen W.-M."/>
        </authorList>
    </citation>
    <scope>NUCLEOTIDE SEQUENCE [LARGE SCALE GENOMIC DNA]</scope>
    <source>
        <strain evidence="3 4">TWA-26</strain>
    </source>
</reference>
<dbReference type="InterPro" id="IPR003410">
    <property type="entry name" value="HYR_dom"/>
</dbReference>
<dbReference type="EMBL" id="JAAJBV010000033">
    <property type="protein sequence ID" value="NHM05588.1"/>
    <property type="molecule type" value="Genomic_DNA"/>
</dbReference>
<dbReference type="InterPro" id="IPR013783">
    <property type="entry name" value="Ig-like_fold"/>
</dbReference>
<comment type="caution">
    <text evidence="3">The sequence shown here is derived from an EMBL/GenBank/DDBJ whole genome shotgun (WGS) entry which is preliminary data.</text>
</comment>
<evidence type="ECO:0000313" key="3">
    <source>
        <dbReference type="EMBL" id="NHM05588.1"/>
    </source>
</evidence>
<sequence>PAVFPLGTTTVTWTVVDGSGNTATATQLVTVTDVVVPTITAPSDITINTNDDCYAINVALGTPVTADNCSVVSVTNDA</sequence>
<keyword evidence="4" id="KW-1185">Reference proteome</keyword>
<protein>
    <recommendedName>
        <fullName evidence="2">HYR domain-containing protein</fullName>
    </recommendedName>
</protein>
<evidence type="ECO:0000256" key="1">
    <source>
        <dbReference type="ARBA" id="ARBA00022737"/>
    </source>
</evidence>
<dbReference type="PROSITE" id="PS50825">
    <property type="entry name" value="HYR"/>
    <property type="match status" value="1"/>
</dbReference>
<organism evidence="3 4">
    <name type="scientific">Flavobacterium celericrescens</name>
    <dbReference type="NCBI Taxonomy" id="2709780"/>
    <lineage>
        <taxon>Bacteria</taxon>
        <taxon>Pseudomonadati</taxon>
        <taxon>Bacteroidota</taxon>
        <taxon>Flavobacteriia</taxon>
        <taxon>Flavobacteriales</taxon>
        <taxon>Flavobacteriaceae</taxon>
        <taxon>Flavobacterium</taxon>
    </lineage>
</organism>
<feature type="non-terminal residue" evidence="3">
    <location>
        <position position="78"/>
    </location>
</feature>
<evidence type="ECO:0000313" key="4">
    <source>
        <dbReference type="Proteomes" id="UP000761423"/>
    </source>
</evidence>
<dbReference type="Proteomes" id="UP000761423">
    <property type="component" value="Unassembled WGS sequence"/>
</dbReference>
<proteinExistence type="predicted"/>
<gene>
    <name evidence="3" type="ORF">G4L40_12875</name>
</gene>
<dbReference type="RefSeq" id="WP_166237596.1">
    <property type="nucleotide sequence ID" value="NZ_JAAJBV010000033.1"/>
</dbReference>
<name>A0ABX0IEF2_9FLAO</name>
<feature type="domain" description="HYR" evidence="2">
    <location>
        <begin position="1"/>
        <end position="33"/>
    </location>
</feature>